<accession>A0A5D3DTB7</accession>
<evidence type="ECO:0000313" key="1">
    <source>
        <dbReference type="EMBL" id="TYK26916.1"/>
    </source>
</evidence>
<reference evidence="1 2" key="1">
    <citation type="submission" date="2019-08" db="EMBL/GenBank/DDBJ databases">
        <title>Draft genome sequences of two oriental melons (Cucumis melo L. var makuwa).</title>
        <authorList>
            <person name="Kwon S.-Y."/>
        </authorList>
    </citation>
    <scope>NUCLEOTIDE SEQUENCE [LARGE SCALE GENOMIC DNA]</scope>
    <source>
        <strain evidence="2">cv. Chang Bougi</strain>
        <tissue evidence="1">Leaf</tissue>
    </source>
</reference>
<proteinExistence type="predicted"/>
<dbReference type="AlphaFoldDB" id="A0A5D3DTB7"/>
<comment type="caution">
    <text evidence="1">The sequence shown here is derived from an EMBL/GenBank/DDBJ whole genome shotgun (WGS) entry which is preliminary data.</text>
</comment>
<sequence length="278" mass="31776">MPSDEDRRLEMPSDEARRVWRCCLKRIVSMMASSGSSAWVNCLGVLDETYIKVNVKATDQSSIECGRAKLPQTSSENAIRKKILILLPMRRGYPNAEGFLAPYRGQSYHLKEWYGAGNTPTTAKEFFNIKHFAALNVIERAFGLLKANGQSFVEIRTTPSRRNRRSPPLWSAWYNMFRPGYLAHLVRMMAKKLPRCTIHQTTTIDYQIKILKRKFQAISEMQRPSCSGFETFADVGSNLLARYEGFSNEDGNDMEILRSTAKDFTCPPRTSWAHDLDT</sequence>
<organism evidence="1 2">
    <name type="scientific">Cucumis melo var. makuwa</name>
    <name type="common">Oriental melon</name>
    <dbReference type="NCBI Taxonomy" id="1194695"/>
    <lineage>
        <taxon>Eukaryota</taxon>
        <taxon>Viridiplantae</taxon>
        <taxon>Streptophyta</taxon>
        <taxon>Embryophyta</taxon>
        <taxon>Tracheophyta</taxon>
        <taxon>Spermatophyta</taxon>
        <taxon>Magnoliopsida</taxon>
        <taxon>eudicotyledons</taxon>
        <taxon>Gunneridae</taxon>
        <taxon>Pentapetalae</taxon>
        <taxon>rosids</taxon>
        <taxon>fabids</taxon>
        <taxon>Cucurbitales</taxon>
        <taxon>Cucurbitaceae</taxon>
        <taxon>Benincaseae</taxon>
        <taxon>Cucumis</taxon>
    </lineage>
</organism>
<protein>
    <submittedName>
        <fullName evidence="1">Putative nuclease HARBI1</fullName>
    </submittedName>
</protein>
<gene>
    <name evidence="1" type="ORF">E5676_scaffold699G00250</name>
</gene>
<name>A0A5D3DTB7_CUCMM</name>
<dbReference type="Proteomes" id="UP000321947">
    <property type="component" value="Unassembled WGS sequence"/>
</dbReference>
<dbReference type="EMBL" id="SSTD01003277">
    <property type="protein sequence ID" value="TYK26916.1"/>
    <property type="molecule type" value="Genomic_DNA"/>
</dbReference>
<evidence type="ECO:0000313" key="2">
    <source>
        <dbReference type="Proteomes" id="UP000321947"/>
    </source>
</evidence>